<protein>
    <recommendedName>
        <fullName evidence="5">RING-type domain-containing protein</fullName>
    </recommendedName>
</protein>
<keyword evidence="4" id="KW-1185">Reference proteome</keyword>
<feature type="compositionally biased region" description="Low complexity" evidence="2">
    <location>
        <begin position="388"/>
        <end position="408"/>
    </location>
</feature>
<dbReference type="Proteomes" id="UP000886653">
    <property type="component" value="Unassembled WGS sequence"/>
</dbReference>
<dbReference type="EMBL" id="MU167249">
    <property type="protein sequence ID" value="KAG0147324.1"/>
    <property type="molecule type" value="Genomic_DNA"/>
</dbReference>
<feature type="compositionally biased region" description="Polar residues" evidence="2">
    <location>
        <begin position="460"/>
        <end position="470"/>
    </location>
</feature>
<feature type="region of interest" description="Disordered" evidence="2">
    <location>
        <begin position="460"/>
        <end position="512"/>
    </location>
</feature>
<feature type="compositionally biased region" description="Polar residues" evidence="2">
    <location>
        <begin position="283"/>
        <end position="294"/>
    </location>
</feature>
<accession>A0A9P6TD06</accession>
<evidence type="ECO:0000313" key="3">
    <source>
        <dbReference type="EMBL" id="KAG0147324.1"/>
    </source>
</evidence>
<dbReference type="InterPro" id="IPR003903">
    <property type="entry name" value="UIM_dom"/>
</dbReference>
<comment type="caution">
    <text evidence="3">The sequence shown here is derived from an EMBL/GenBank/DDBJ whole genome shotgun (WGS) entry which is preliminary data.</text>
</comment>
<proteinExistence type="inferred from homology"/>
<sequence>MGNNPSHPNSSRNHQNSISTSTPTTPLNPFHSSNNSHLISTSPSSHSTPSTPQPPPGPPLPPLRTTFIDGGYLLPLSNIYPASPQDWLHYFTQRLILSRKLAPFYRGLEDWDPSWDQARIHQALTIANFARRKLVQEIERKEAKEKAEADKLVVSGTTSRRLGKTLEGQINAHQISPEANPFLRKEVFEAVLTWELRSDEALCYLKETAECPICFLYYPPNINLSRCCQQPICTECFVQIKRADPTAQELKSEPACCPYCVESNFGVTYEPPKQPGLPIPSDTEPTSTPVSTPDTHPDHLSSASPAPDGLSQKRRQHTSHTSVDVVTTDSIQPDWQAKLEAVRATVQRRANRRIVFRQEGDRLIPVGITSSRDPTGSAFLAGLEPEPGSSSSGRRGLSSLVASSSISNRRSRTETSYGVDLEELMIMEAMRLSLAEEEERKRKAAAEDAKLERERISQAISEACNQSPTSVPEPEPDHRSTTPTPAVSHRSCGSLPLASGSGSLANGSGSGSLVTGSSLITTNSESIPQTNSSTVSTSINSIRIGSDHLNISPITPASIPTTSTSLTTQPVNSNVNVISDFIPNSTSLLDQSIPPTIERTLSTCSSLGRGPMPEPAYEDLAEYEPLVGGGTQIEMELD</sequence>
<dbReference type="PROSITE" id="PS50330">
    <property type="entry name" value="UIM"/>
    <property type="match status" value="1"/>
</dbReference>
<feature type="region of interest" description="Disordered" evidence="2">
    <location>
        <begin position="383"/>
        <end position="413"/>
    </location>
</feature>
<name>A0A9P6TD06_9BASI</name>
<dbReference type="GO" id="GO:0005737">
    <property type="term" value="C:cytoplasm"/>
    <property type="evidence" value="ECO:0007669"/>
    <property type="project" value="TreeGrafter"/>
</dbReference>
<dbReference type="PANTHER" id="PTHR31315:SF1">
    <property type="entry name" value="PROTEIN SIP5"/>
    <property type="match status" value="1"/>
</dbReference>
<evidence type="ECO:0000256" key="1">
    <source>
        <dbReference type="ARBA" id="ARBA00010402"/>
    </source>
</evidence>
<dbReference type="InterPro" id="IPR039301">
    <property type="entry name" value="Sip5/DA2"/>
</dbReference>
<feature type="compositionally biased region" description="Low complexity" evidence="2">
    <location>
        <begin position="31"/>
        <end position="50"/>
    </location>
</feature>
<organism evidence="3 4">
    <name type="scientific">Cronartium quercuum f. sp. fusiforme G11</name>
    <dbReference type="NCBI Taxonomy" id="708437"/>
    <lineage>
        <taxon>Eukaryota</taxon>
        <taxon>Fungi</taxon>
        <taxon>Dikarya</taxon>
        <taxon>Basidiomycota</taxon>
        <taxon>Pucciniomycotina</taxon>
        <taxon>Pucciniomycetes</taxon>
        <taxon>Pucciniales</taxon>
        <taxon>Coleosporiaceae</taxon>
        <taxon>Cronartium</taxon>
    </lineage>
</organism>
<feature type="compositionally biased region" description="Low complexity" evidence="2">
    <location>
        <begin position="1"/>
        <end position="17"/>
    </location>
</feature>
<dbReference type="AlphaFoldDB" id="A0A9P6TD06"/>
<evidence type="ECO:0008006" key="5">
    <source>
        <dbReference type="Google" id="ProtNLM"/>
    </source>
</evidence>
<feature type="compositionally biased region" description="Polar residues" evidence="2">
    <location>
        <begin position="18"/>
        <end position="27"/>
    </location>
</feature>
<reference evidence="3" key="1">
    <citation type="submission" date="2013-11" db="EMBL/GenBank/DDBJ databases">
        <title>Genome sequence of the fusiform rust pathogen reveals effectors for host alternation and coevolution with pine.</title>
        <authorList>
            <consortium name="DOE Joint Genome Institute"/>
            <person name="Smith K."/>
            <person name="Pendleton A."/>
            <person name="Kubisiak T."/>
            <person name="Anderson C."/>
            <person name="Salamov A."/>
            <person name="Aerts A."/>
            <person name="Riley R."/>
            <person name="Clum A."/>
            <person name="Lindquist E."/>
            <person name="Ence D."/>
            <person name="Campbell M."/>
            <person name="Kronenberg Z."/>
            <person name="Feau N."/>
            <person name="Dhillon B."/>
            <person name="Hamelin R."/>
            <person name="Burleigh J."/>
            <person name="Smith J."/>
            <person name="Yandell M."/>
            <person name="Nelson C."/>
            <person name="Grigoriev I."/>
            <person name="Davis J."/>
        </authorList>
    </citation>
    <scope>NUCLEOTIDE SEQUENCE</scope>
    <source>
        <strain evidence="3">G11</strain>
    </source>
</reference>
<comment type="similarity">
    <text evidence="1">Belongs to the SIP5 family.</text>
</comment>
<feature type="compositionally biased region" description="Pro residues" evidence="2">
    <location>
        <begin position="51"/>
        <end position="62"/>
    </location>
</feature>
<dbReference type="PANTHER" id="PTHR31315">
    <property type="entry name" value="PROTEIN SIP5"/>
    <property type="match status" value="1"/>
</dbReference>
<feature type="region of interest" description="Disordered" evidence="2">
    <location>
        <begin position="271"/>
        <end position="325"/>
    </location>
</feature>
<feature type="compositionally biased region" description="Low complexity" evidence="2">
    <location>
        <begin position="491"/>
        <end position="512"/>
    </location>
</feature>
<gene>
    <name evidence="3" type="ORF">CROQUDRAFT_106518</name>
</gene>
<evidence type="ECO:0000313" key="4">
    <source>
        <dbReference type="Proteomes" id="UP000886653"/>
    </source>
</evidence>
<feature type="region of interest" description="Disordered" evidence="2">
    <location>
        <begin position="1"/>
        <end position="64"/>
    </location>
</feature>
<dbReference type="OrthoDB" id="21471at2759"/>
<dbReference type="CDD" id="cd24139">
    <property type="entry name" value="SIP5-like"/>
    <property type="match status" value="1"/>
</dbReference>
<evidence type="ECO:0000256" key="2">
    <source>
        <dbReference type="SAM" id="MobiDB-lite"/>
    </source>
</evidence>